<evidence type="ECO:0000313" key="2">
    <source>
        <dbReference type="Proteomes" id="UP000262882"/>
    </source>
</evidence>
<dbReference type="RefSeq" id="WP_117400821.1">
    <property type="nucleotide sequence ID" value="NZ_QVNQ01000005.1"/>
</dbReference>
<accession>A0A372GFH4</accession>
<reference evidence="1 2" key="1">
    <citation type="submission" date="2018-08" db="EMBL/GenBank/DDBJ databases">
        <title>Actinomadura spongicola sp. nov., isolated from marine sponge Leucetta chagosensis.</title>
        <authorList>
            <person name="Li L."/>
            <person name="Lin H.W."/>
        </authorList>
    </citation>
    <scope>NUCLEOTIDE SEQUENCE [LARGE SCALE GENOMIC DNA]</scope>
    <source>
        <strain evidence="1 2">LHW52907</strain>
    </source>
</reference>
<organism evidence="1 2">
    <name type="scientific">Actinomadura spongiicola</name>
    <dbReference type="NCBI Taxonomy" id="2303421"/>
    <lineage>
        <taxon>Bacteria</taxon>
        <taxon>Bacillati</taxon>
        <taxon>Actinomycetota</taxon>
        <taxon>Actinomycetes</taxon>
        <taxon>Streptosporangiales</taxon>
        <taxon>Thermomonosporaceae</taxon>
        <taxon>Actinomadura</taxon>
    </lineage>
</organism>
<dbReference type="OrthoDB" id="3479526at2"/>
<comment type="caution">
    <text evidence="1">The sequence shown here is derived from an EMBL/GenBank/DDBJ whole genome shotgun (WGS) entry which is preliminary data.</text>
</comment>
<proteinExistence type="predicted"/>
<name>A0A372GFH4_9ACTN</name>
<protein>
    <submittedName>
        <fullName evidence="1">Uncharacterized protein</fullName>
    </submittedName>
</protein>
<gene>
    <name evidence="1" type="ORF">D0T12_18420</name>
</gene>
<evidence type="ECO:0000313" key="1">
    <source>
        <dbReference type="EMBL" id="RFS84134.1"/>
    </source>
</evidence>
<dbReference type="Proteomes" id="UP000262882">
    <property type="component" value="Unassembled WGS sequence"/>
</dbReference>
<sequence length="115" mass="12559">MHFDLDESLIPFDQALHGLVPLDTIAALEREWKATKVDEWCAVSALRHAATGLRRATGRPDAAPIEFVLTDAAQKAPGDARVRRALAAYEQAATVYEGVRSHLADLRNRATIPAT</sequence>
<dbReference type="EMBL" id="QVNQ01000005">
    <property type="protein sequence ID" value="RFS84134.1"/>
    <property type="molecule type" value="Genomic_DNA"/>
</dbReference>
<keyword evidence="2" id="KW-1185">Reference proteome</keyword>
<dbReference type="AlphaFoldDB" id="A0A372GFH4"/>